<proteinExistence type="predicted"/>
<name>A0A7C5V4P0_9FIRM</name>
<sequence length="100" mass="11991">MIALSQNNWLFEEATGLAQKYGFKCYEVHSNLVRIRTICDEWLIEYVQGSKKPFYLHHYKDKLHLQRKFYDLPFLFKSLFQHDTFVLNGRTTVPIKKFSA</sequence>
<evidence type="ECO:0000313" key="1">
    <source>
        <dbReference type="EMBL" id="HHS02612.1"/>
    </source>
</evidence>
<gene>
    <name evidence="1" type="ORF">ENL71_09075</name>
</gene>
<reference evidence="1" key="1">
    <citation type="journal article" date="2020" name="mSystems">
        <title>Genome- and Community-Level Interaction Insights into Carbon Utilization and Element Cycling Functions of Hydrothermarchaeota in Hydrothermal Sediment.</title>
        <authorList>
            <person name="Zhou Z."/>
            <person name="Liu Y."/>
            <person name="Xu W."/>
            <person name="Pan J."/>
            <person name="Luo Z.H."/>
            <person name="Li M."/>
        </authorList>
    </citation>
    <scope>NUCLEOTIDE SEQUENCE [LARGE SCALE GENOMIC DNA]</scope>
    <source>
        <strain evidence="1">SpSt-102</strain>
    </source>
</reference>
<organism evidence="1">
    <name type="scientific">Caldicellulosiruptor owensensis</name>
    <dbReference type="NCBI Taxonomy" id="55205"/>
    <lineage>
        <taxon>Bacteria</taxon>
        <taxon>Bacillati</taxon>
        <taxon>Bacillota</taxon>
        <taxon>Bacillota incertae sedis</taxon>
        <taxon>Caldicellulosiruptorales</taxon>
        <taxon>Caldicellulosiruptoraceae</taxon>
        <taxon>Caldicellulosiruptor</taxon>
    </lineage>
</organism>
<dbReference type="EMBL" id="DRUZ01000102">
    <property type="protein sequence ID" value="HHS02612.1"/>
    <property type="molecule type" value="Genomic_DNA"/>
</dbReference>
<protein>
    <submittedName>
        <fullName evidence="1">Uncharacterized protein</fullName>
    </submittedName>
</protein>
<dbReference type="AlphaFoldDB" id="A0A7C5V4P0"/>
<comment type="caution">
    <text evidence="1">The sequence shown here is derived from an EMBL/GenBank/DDBJ whole genome shotgun (WGS) entry which is preliminary data.</text>
</comment>
<accession>A0A7C5V4P0</accession>